<evidence type="ECO:0000313" key="1">
    <source>
        <dbReference type="EMBL" id="WIX75634.1"/>
    </source>
</evidence>
<accession>A0A9Y2I9S7</accession>
<sequence>MVTDTGVLQGLRVVEIADEQAAHAGLSLASLGASVVKVEPTAGSSTRRIGPFFGDTPDPERSIFFWQHNRGKQSIVLDPASAADVETLQELIARADVLLVSGWDYAVYSSLPGLDKDALLAANPRLVIARMTPFGDDGPWPASAPTTSFTWPSAAR</sequence>
<dbReference type="PANTHER" id="PTHR48228">
    <property type="entry name" value="SUCCINYL-COA--D-CITRAMALATE COA-TRANSFERASE"/>
    <property type="match status" value="1"/>
</dbReference>
<dbReference type="Proteomes" id="UP001236014">
    <property type="component" value="Chromosome"/>
</dbReference>
<keyword evidence="2" id="KW-1185">Reference proteome</keyword>
<gene>
    <name evidence="1" type="ORF">QRX50_29540</name>
</gene>
<reference evidence="1 2" key="1">
    <citation type="submission" date="2023-06" db="EMBL/GenBank/DDBJ databases">
        <authorList>
            <person name="Oyuntsetseg B."/>
            <person name="Kim S.B."/>
        </authorList>
    </citation>
    <scope>NUCLEOTIDE SEQUENCE [LARGE SCALE GENOMIC DNA]</scope>
    <source>
        <strain evidence="1 2">2-15</strain>
    </source>
</reference>
<dbReference type="InterPro" id="IPR050509">
    <property type="entry name" value="CoA-transferase_III"/>
</dbReference>
<dbReference type="Gene3D" id="3.40.50.10540">
    <property type="entry name" value="Crotonobetainyl-coa:carnitine coa-transferase, domain 1"/>
    <property type="match status" value="1"/>
</dbReference>
<dbReference type="AlphaFoldDB" id="A0A9Y2I9S7"/>
<dbReference type="EMBL" id="CP127294">
    <property type="protein sequence ID" value="WIX75634.1"/>
    <property type="molecule type" value="Genomic_DNA"/>
</dbReference>
<organism evidence="1 2">
    <name type="scientific">Amycolatopsis carbonis</name>
    <dbReference type="NCBI Taxonomy" id="715471"/>
    <lineage>
        <taxon>Bacteria</taxon>
        <taxon>Bacillati</taxon>
        <taxon>Actinomycetota</taxon>
        <taxon>Actinomycetes</taxon>
        <taxon>Pseudonocardiales</taxon>
        <taxon>Pseudonocardiaceae</taxon>
        <taxon>Amycolatopsis</taxon>
    </lineage>
</organism>
<protein>
    <submittedName>
        <fullName evidence="1">CoA transferase</fullName>
    </submittedName>
</protein>
<keyword evidence="1" id="KW-0808">Transferase</keyword>
<dbReference type="SUPFAM" id="SSF89796">
    <property type="entry name" value="CoA-transferase family III (CaiB/BaiF)"/>
    <property type="match status" value="1"/>
</dbReference>
<evidence type="ECO:0000313" key="2">
    <source>
        <dbReference type="Proteomes" id="UP001236014"/>
    </source>
</evidence>
<dbReference type="InterPro" id="IPR023606">
    <property type="entry name" value="CoA-Trfase_III_dom_1_sf"/>
</dbReference>
<name>A0A9Y2I9S7_9PSEU</name>
<proteinExistence type="predicted"/>
<dbReference type="RefSeq" id="WP_285966399.1">
    <property type="nucleotide sequence ID" value="NZ_CP127294.1"/>
</dbReference>
<dbReference type="KEGG" id="acab:QRX50_29540"/>
<dbReference type="PANTHER" id="PTHR48228:SF5">
    <property type="entry name" value="ALPHA-METHYLACYL-COA RACEMASE"/>
    <property type="match status" value="1"/>
</dbReference>
<dbReference type="GO" id="GO:0016740">
    <property type="term" value="F:transferase activity"/>
    <property type="evidence" value="ECO:0007669"/>
    <property type="project" value="UniProtKB-KW"/>
</dbReference>
<dbReference type="InterPro" id="IPR003673">
    <property type="entry name" value="CoA-Trfase_fam_III"/>
</dbReference>
<dbReference type="Pfam" id="PF02515">
    <property type="entry name" value="CoA_transf_3"/>
    <property type="match status" value="1"/>
</dbReference>